<dbReference type="InterPro" id="IPR036457">
    <property type="entry name" value="PPM-type-like_dom_sf"/>
</dbReference>
<dbReference type="PANTHER" id="PTHR43156">
    <property type="entry name" value="STAGE II SPORULATION PROTEIN E-RELATED"/>
    <property type="match status" value="1"/>
</dbReference>
<dbReference type="EMBL" id="JAHHGZ010000024">
    <property type="protein sequence ID" value="MBW4669831.1"/>
    <property type="molecule type" value="Genomic_DNA"/>
</dbReference>
<comment type="caution">
    <text evidence="4">The sequence shown here is derived from an EMBL/GenBank/DDBJ whole genome shotgun (WGS) entry which is preliminary data.</text>
</comment>
<reference evidence="4" key="1">
    <citation type="submission" date="2021-05" db="EMBL/GenBank/DDBJ databases">
        <authorList>
            <person name="Pietrasiak N."/>
            <person name="Ward R."/>
            <person name="Stajich J.E."/>
            <person name="Kurbessoian T."/>
        </authorList>
    </citation>
    <scope>NUCLEOTIDE SEQUENCE</scope>
    <source>
        <strain evidence="4">GSE-NOS-MK-12-04C</strain>
    </source>
</reference>
<gene>
    <name evidence="4" type="ORF">KME60_21065</name>
</gene>
<dbReference type="AlphaFoldDB" id="A0A951QPX1"/>
<dbReference type="GO" id="GO:0016791">
    <property type="term" value="F:phosphatase activity"/>
    <property type="evidence" value="ECO:0007669"/>
    <property type="project" value="TreeGrafter"/>
</dbReference>
<protein>
    <submittedName>
        <fullName evidence="4">PP2C family protein-serine/threonine phosphatase</fullName>
    </submittedName>
</protein>
<evidence type="ECO:0000313" key="4">
    <source>
        <dbReference type="EMBL" id="MBW4669831.1"/>
    </source>
</evidence>
<keyword evidence="2" id="KW-1133">Transmembrane helix</keyword>
<reference evidence="4" key="2">
    <citation type="journal article" date="2022" name="Microbiol. Resour. Announc.">
        <title>Metagenome Sequencing to Explore Phylogenomics of Terrestrial Cyanobacteria.</title>
        <authorList>
            <person name="Ward R.D."/>
            <person name="Stajich J.E."/>
            <person name="Johansen J.R."/>
            <person name="Huntemann M."/>
            <person name="Clum A."/>
            <person name="Foster B."/>
            <person name="Foster B."/>
            <person name="Roux S."/>
            <person name="Palaniappan K."/>
            <person name="Varghese N."/>
            <person name="Mukherjee S."/>
            <person name="Reddy T.B.K."/>
            <person name="Daum C."/>
            <person name="Copeland A."/>
            <person name="Chen I.A."/>
            <person name="Ivanova N.N."/>
            <person name="Kyrpides N.C."/>
            <person name="Shapiro N."/>
            <person name="Eloe-Fadrosh E.A."/>
            <person name="Pietrasiak N."/>
        </authorList>
    </citation>
    <scope>NUCLEOTIDE SEQUENCE</scope>
    <source>
        <strain evidence="4">GSE-NOS-MK-12-04C</strain>
    </source>
</reference>
<feature type="transmembrane region" description="Helical" evidence="2">
    <location>
        <begin position="158"/>
        <end position="187"/>
    </location>
</feature>
<evidence type="ECO:0000256" key="2">
    <source>
        <dbReference type="SAM" id="Phobius"/>
    </source>
</evidence>
<keyword evidence="2" id="KW-0812">Transmembrane</keyword>
<dbReference type="PANTHER" id="PTHR43156:SF2">
    <property type="entry name" value="STAGE II SPORULATION PROTEIN E"/>
    <property type="match status" value="1"/>
</dbReference>
<keyword evidence="1" id="KW-0378">Hydrolase</keyword>
<evidence type="ECO:0000256" key="1">
    <source>
        <dbReference type="ARBA" id="ARBA00022801"/>
    </source>
</evidence>
<keyword evidence="2" id="KW-0472">Membrane</keyword>
<dbReference type="SUPFAM" id="SSF81606">
    <property type="entry name" value="PP2C-like"/>
    <property type="match status" value="1"/>
</dbReference>
<dbReference type="Gene3D" id="3.60.40.10">
    <property type="entry name" value="PPM-type phosphatase domain"/>
    <property type="match status" value="1"/>
</dbReference>
<dbReference type="InterPro" id="IPR001932">
    <property type="entry name" value="PPM-type_phosphatase-like_dom"/>
</dbReference>
<sequence>MMLVTSVGLNVWKMSNSFGSVVATEFQLQRLSSEIIYLDEVLTMSARMAASTGDLQWEQRYNKFEPELDNAIKKVIKLAPEAFAGNTSETDVANTKLVEMEKKSFDLARQGKLKESLELLFSQEYNLQKKIYADGIGKTTTAISTRVESNLGDYRLSLFWSSLFSIISVPVLIAAWVAVLTLVRWYIGQRKQAEMALQYTKNQLEQVNGTLEIKVVERTVELESASKENFALNERLNQDNLRMKTELDLTRQVQQRILPSSDELAEISGLEIAGFMQSASEVGGDYYDILHHDGRVKIGIGDVTGHGLESGMLMMMVQTAVRTLLESDQMDPIRFLDILNRTIYHNIQRMNSDKTMTLCLLDYQDGKVRISGQHEEMLVIRRGGLVQRVSTTDLGFPIGLEKDISEFVGYADIQLLPGDVIVLYTDGITEAEDINEVQYGLKRLTQVVKENWQNSVQEIKQAVIDDLQSYIGERKLLDDITLVVLKQKQMNAVAIVN</sequence>
<name>A0A951QPX1_9CYAN</name>
<evidence type="ECO:0000259" key="3">
    <source>
        <dbReference type="SMART" id="SM00331"/>
    </source>
</evidence>
<evidence type="ECO:0000313" key="5">
    <source>
        <dbReference type="Proteomes" id="UP000729701"/>
    </source>
</evidence>
<organism evidence="4 5">
    <name type="scientific">Cyanomargarita calcarea GSE-NOS-MK-12-04C</name>
    <dbReference type="NCBI Taxonomy" id="2839659"/>
    <lineage>
        <taxon>Bacteria</taxon>
        <taxon>Bacillati</taxon>
        <taxon>Cyanobacteriota</taxon>
        <taxon>Cyanophyceae</taxon>
        <taxon>Nostocales</taxon>
        <taxon>Cyanomargaritaceae</taxon>
        <taxon>Cyanomargarita</taxon>
    </lineage>
</organism>
<dbReference type="Pfam" id="PF07228">
    <property type="entry name" value="SpoIIE"/>
    <property type="match status" value="1"/>
</dbReference>
<dbReference type="SMART" id="SM00331">
    <property type="entry name" value="PP2C_SIG"/>
    <property type="match status" value="1"/>
</dbReference>
<dbReference type="Proteomes" id="UP000729701">
    <property type="component" value="Unassembled WGS sequence"/>
</dbReference>
<feature type="domain" description="PPM-type phosphatase" evidence="3">
    <location>
        <begin position="267"/>
        <end position="487"/>
    </location>
</feature>
<proteinExistence type="predicted"/>
<dbReference type="InterPro" id="IPR052016">
    <property type="entry name" value="Bact_Sigma-Reg"/>
</dbReference>
<accession>A0A951QPX1</accession>